<feature type="transmembrane region" description="Helical" evidence="1">
    <location>
        <begin position="7"/>
        <end position="26"/>
    </location>
</feature>
<keyword evidence="1" id="KW-0472">Membrane</keyword>
<evidence type="ECO:0000256" key="1">
    <source>
        <dbReference type="SAM" id="Phobius"/>
    </source>
</evidence>
<dbReference type="RefSeq" id="WP_113885198.1">
    <property type="nucleotide sequence ID" value="NZ_QNSF01000018.1"/>
</dbReference>
<keyword evidence="1" id="KW-1133">Transmembrane helix</keyword>
<dbReference type="Proteomes" id="UP000252731">
    <property type="component" value="Unassembled WGS sequence"/>
</dbReference>
<proteinExistence type="predicted"/>
<accession>A0A366JMW4</accession>
<reference evidence="2 3" key="1">
    <citation type="submission" date="2018-06" db="EMBL/GenBank/DDBJ databases">
        <title>Freshwater and sediment microbial communities from various areas in North America, analyzing microbe dynamics in response to fracking.</title>
        <authorList>
            <person name="Lamendella R."/>
        </authorList>
    </citation>
    <scope>NUCLEOTIDE SEQUENCE [LARGE SCALE GENOMIC DNA]</scope>
    <source>
        <strain evidence="2 3">14_TX</strain>
    </source>
</reference>
<name>A0A366JMW4_CYTFI</name>
<evidence type="ECO:0000313" key="2">
    <source>
        <dbReference type="EMBL" id="RBP87605.1"/>
    </source>
</evidence>
<keyword evidence="3" id="KW-1185">Reference proteome</keyword>
<comment type="caution">
    <text evidence="2">The sequence shown here is derived from an EMBL/GenBank/DDBJ whole genome shotgun (WGS) entry which is preliminary data.</text>
</comment>
<feature type="transmembrane region" description="Helical" evidence="1">
    <location>
        <begin position="130"/>
        <end position="148"/>
    </location>
</feature>
<evidence type="ECO:0000313" key="3">
    <source>
        <dbReference type="Proteomes" id="UP000252731"/>
    </source>
</evidence>
<keyword evidence="1" id="KW-0812">Transmembrane</keyword>
<dbReference type="EMBL" id="QNSF01000018">
    <property type="protein sequence ID" value="RBP87605.1"/>
    <property type="molecule type" value="Genomic_DNA"/>
</dbReference>
<protein>
    <submittedName>
        <fullName evidence="2">Uncharacterized protein</fullName>
    </submittedName>
</protein>
<sequence>MSLKKQWTINIIMILLAWSTIPFLGIRNVKRFLPASILIVILEGINVQFGKKYKWWFFYNNPKSYVSGELPFNIGPHLVGSMWILKLTYGNFKRFILLNAIIDFFFAFPHLSLMKKLKVATLDRLNNWQFFLYIFYKAPILYGFQYLFEKKE</sequence>
<dbReference type="AlphaFoldDB" id="A0A366JMW4"/>
<organism evidence="2 3">
    <name type="scientific">Cytobacillus firmus</name>
    <name type="common">Bacillus firmus</name>
    <dbReference type="NCBI Taxonomy" id="1399"/>
    <lineage>
        <taxon>Bacteria</taxon>
        <taxon>Bacillati</taxon>
        <taxon>Bacillota</taxon>
        <taxon>Bacilli</taxon>
        <taxon>Bacillales</taxon>
        <taxon>Bacillaceae</taxon>
        <taxon>Cytobacillus</taxon>
    </lineage>
</organism>
<feature type="transmembrane region" description="Helical" evidence="1">
    <location>
        <begin position="32"/>
        <end position="49"/>
    </location>
</feature>
<feature type="transmembrane region" description="Helical" evidence="1">
    <location>
        <begin position="92"/>
        <end position="110"/>
    </location>
</feature>
<dbReference type="OrthoDB" id="1683771at2"/>
<gene>
    <name evidence="2" type="ORF">DFO70_11827</name>
</gene>